<proteinExistence type="predicted"/>
<evidence type="ECO:0000313" key="2">
    <source>
        <dbReference type="EMBL" id="MPC83087.1"/>
    </source>
</evidence>
<gene>
    <name evidence="2" type="ORF">E2C01_077778</name>
</gene>
<reference evidence="2 3" key="1">
    <citation type="submission" date="2019-05" db="EMBL/GenBank/DDBJ databases">
        <title>Another draft genome of Portunus trituberculatus and its Hox gene families provides insights of decapod evolution.</title>
        <authorList>
            <person name="Jeong J.-H."/>
            <person name="Song I."/>
            <person name="Kim S."/>
            <person name="Choi T."/>
            <person name="Kim D."/>
            <person name="Ryu S."/>
            <person name="Kim W."/>
        </authorList>
    </citation>
    <scope>NUCLEOTIDE SEQUENCE [LARGE SCALE GENOMIC DNA]</scope>
    <source>
        <tissue evidence="2">Muscle</tissue>
    </source>
</reference>
<dbReference type="AlphaFoldDB" id="A0A5B7IMX4"/>
<accession>A0A5B7IMX4</accession>
<evidence type="ECO:0000256" key="1">
    <source>
        <dbReference type="SAM" id="MobiDB-lite"/>
    </source>
</evidence>
<name>A0A5B7IMX4_PORTR</name>
<evidence type="ECO:0000313" key="3">
    <source>
        <dbReference type="Proteomes" id="UP000324222"/>
    </source>
</evidence>
<keyword evidence="3" id="KW-1185">Reference proteome</keyword>
<sequence>MPPVAFEHTSAGHPHEGGKSACVSRSVSAAEEFRNSNTHDLHIFQACIPLILIPLRLPTFSTYTRLEENVAGPYHERLTASDRDMSL</sequence>
<comment type="caution">
    <text evidence="2">The sequence shown here is derived from an EMBL/GenBank/DDBJ whole genome shotgun (WGS) entry which is preliminary data.</text>
</comment>
<feature type="region of interest" description="Disordered" evidence="1">
    <location>
        <begin position="1"/>
        <end position="23"/>
    </location>
</feature>
<dbReference type="EMBL" id="VSRR010061468">
    <property type="protein sequence ID" value="MPC83087.1"/>
    <property type="molecule type" value="Genomic_DNA"/>
</dbReference>
<protein>
    <submittedName>
        <fullName evidence="2">Uncharacterized protein</fullName>
    </submittedName>
</protein>
<organism evidence="2 3">
    <name type="scientific">Portunus trituberculatus</name>
    <name type="common">Swimming crab</name>
    <name type="synonym">Neptunus trituberculatus</name>
    <dbReference type="NCBI Taxonomy" id="210409"/>
    <lineage>
        <taxon>Eukaryota</taxon>
        <taxon>Metazoa</taxon>
        <taxon>Ecdysozoa</taxon>
        <taxon>Arthropoda</taxon>
        <taxon>Crustacea</taxon>
        <taxon>Multicrustacea</taxon>
        <taxon>Malacostraca</taxon>
        <taxon>Eumalacostraca</taxon>
        <taxon>Eucarida</taxon>
        <taxon>Decapoda</taxon>
        <taxon>Pleocyemata</taxon>
        <taxon>Brachyura</taxon>
        <taxon>Eubrachyura</taxon>
        <taxon>Portunoidea</taxon>
        <taxon>Portunidae</taxon>
        <taxon>Portuninae</taxon>
        <taxon>Portunus</taxon>
    </lineage>
</organism>
<dbReference type="Proteomes" id="UP000324222">
    <property type="component" value="Unassembled WGS sequence"/>
</dbReference>